<keyword evidence="2" id="KW-0812">Transmembrane</keyword>
<name>A0A8J8Q4A4_9EURY</name>
<proteinExistence type="predicted"/>
<feature type="transmembrane region" description="Helical" evidence="2">
    <location>
        <begin position="346"/>
        <end position="366"/>
    </location>
</feature>
<feature type="domain" description="Protein-glutamine gamma-glutamyltransferase-like C-terminal" evidence="3">
    <location>
        <begin position="461"/>
        <end position="527"/>
    </location>
</feature>
<evidence type="ECO:0000313" key="4">
    <source>
        <dbReference type="EMBL" id="TYL40040.1"/>
    </source>
</evidence>
<dbReference type="InterPro" id="IPR025403">
    <property type="entry name" value="TgpA-like_C"/>
</dbReference>
<evidence type="ECO:0000313" key="5">
    <source>
        <dbReference type="Proteomes" id="UP000766904"/>
    </source>
</evidence>
<dbReference type="AlphaFoldDB" id="A0A8J8Q4A4"/>
<keyword evidence="5" id="KW-1185">Reference proteome</keyword>
<sequence length="541" mass="57068">MTETRRLLFVLACVVCLLTVVSALPAADPRLETPGGTDDAPAAGGWETITEGSDPAERATETGDDDTDDTGDDESDAVDEVSQEIEIDGALEPGNEIRVEIDDVPHFAGRTVEVNGEDVTETNSFGRTTVEVPYAEEMNVTVPEINESKTVAVETDATLEADDGAAPDRDLEVAAAVGSTPVENGTVYLEDEAVATTDADGSADVTLPESAGPAELRVERGPVASERTVDVAEPNVEFATSLLFPGSPAPVQVSADGVGVPNATVSLESGEEVQTGEDGLARLWLPLDDEAIVTAEVGAETTTATVGNLYLRLTALAVLVPGLAVGATVTYLQFAAAYERRRGERLPGLFVGLAGAFTVLFDGSWWPSRPRLNRSLSLPRVAAGVPSFDLSLPSVGRLFATLPSLGSITSSSDRSVRSVFGRGDDGTEDGGTTAGRTTDDTDVPGLAPERLEPRGPRAEVRAAWHAFLDRLDLEDRETRTPGEAARHALAAGFPAAGVRRLVRVVRDLEYGDREPSPDRVATAREATDELLEHEPDEEGDE</sequence>
<feature type="compositionally biased region" description="Acidic residues" evidence="1">
    <location>
        <begin position="62"/>
        <end position="80"/>
    </location>
</feature>
<feature type="transmembrane region" description="Helical" evidence="2">
    <location>
        <begin position="309"/>
        <end position="334"/>
    </location>
</feature>
<feature type="compositionally biased region" description="Basic and acidic residues" evidence="1">
    <location>
        <begin position="511"/>
        <end position="533"/>
    </location>
</feature>
<accession>A0A8J8Q4A4</accession>
<keyword evidence="2" id="KW-0472">Membrane</keyword>
<dbReference type="EMBL" id="PHNJ01000001">
    <property type="protein sequence ID" value="TYL40040.1"/>
    <property type="molecule type" value="Genomic_DNA"/>
</dbReference>
<feature type="region of interest" description="Disordered" evidence="1">
    <location>
        <begin position="28"/>
        <end position="80"/>
    </location>
</feature>
<organism evidence="4 5">
    <name type="scientific">Natronococcus pandeyae</name>
    <dbReference type="NCBI Taxonomy" id="2055836"/>
    <lineage>
        <taxon>Archaea</taxon>
        <taxon>Methanobacteriati</taxon>
        <taxon>Methanobacteriota</taxon>
        <taxon>Stenosarchaea group</taxon>
        <taxon>Halobacteria</taxon>
        <taxon>Halobacteriales</taxon>
        <taxon>Natrialbaceae</taxon>
        <taxon>Natronococcus</taxon>
    </lineage>
</organism>
<reference evidence="4" key="1">
    <citation type="submission" date="2017-11" db="EMBL/GenBank/DDBJ databases">
        <authorList>
            <person name="Kajale S.C."/>
            <person name="Sharma A."/>
        </authorList>
    </citation>
    <scope>NUCLEOTIDE SEQUENCE</scope>
    <source>
        <strain evidence="4">LS1_42</strain>
    </source>
</reference>
<feature type="compositionally biased region" description="Low complexity" evidence="1">
    <location>
        <begin position="410"/>
        <end position="421"/>
    </location>
</feature>
<evidence type="ECO:0000256" key="1">
    <source>
        <dbReference type="SAM" id="MobiDB-lite"/>
    </source>
</evidence>
<feature type="region of interest" description="Disordered" evidence="1">
    <location>
        <begin position="511"/>
        <end position="541"/>
    </location>
</feature>
<feature type="compositionally biased region" description="Low complexity" evidence="1">
    <location>
        <begin position="33"/>
        <end position="45"/>
    </location>
</feature>
<comment type="caution">
    <text evidence="4">The sequence shown here is derived from an EMBL/GenBank/DDBJ whole genome shotgun (WGS) entry which is preliminary data.</text>
</comment>
<gene>
    <name evidence="4" type="ORF">CV102_00200</name>
</gene>
<feature type="region of interest" description="Disordered" evidence="1">
    <location>
        <begin position="410"/>
        <end position="452"/>
    </location>
</feature>
<protein>
    <submittedName>
        <fullName evidence="4">DUF4129 domain-containing protein</fullName>
    </submittedName>
</protein>
<dbReference type="RefSeq" id="WP_148855632.1">
    <property type="nucleotide sequence ID" value="NZ_PHNJ01000001.1"/>
</dbReference>
<keyword evidence="2" id="KW-1133">Transmembrane helix</keyword>
<evidence type="ECO:0000256" key="2">
    <source>
        <dbReference type="SAM" id="Phobius"/>
    </source>
</evidence>
<evidence type="ECO:0000259" key="3">
    <source>
        <dbReference type="Pfam" id="PF13559"/>
    </source>
</evidence>
<dbReference type="Proteomes" id="UP000766904">
    <property type="component" value="Unassembled WGS sequence"/>
</dbReference>
<dbReference type="Pfam" id="PF13559">
    <property type="entry name" value="DUF4129"/>
    <property type="match status" value="1"/>
</dbReference>
<dbReference type="OrthoDB" id="206550at2157"/>